<comment type="caution">
    <text evidence="1">The sequence shown here is derived from an EMBL/GenBank/DDBJ whole genome shotgun (WGS) entry which is preliminary data.</text>
</comment>
<reference evidence="1 2" key="1">
    <citation type="journal article" date="2019" name="Sci. Rep.">
        <title>Orb-weaving spider Araneus ventricosus genome elucidates the spidroin gene catalogue.</title>
        <authorList>
            <person name="Kono N."/>
            <person name="Nakamura H."/>
            <person name="Ohtoshi R."/>
            <person name="Moran D.A.P."/>
            <person name="Shinohara A."/>
            <person name="Yoshida Y."/>
            <person name="Fujiwara M."/>
            <person name="Mori M."/>
            <person name="Tomita M."/>
            <person name="Arakawa K."/>
        </authorList>
    </citation>
    <scope>NUCLEOTIDE SEQUENCE [LARGE SCALE GENOMIC DNA]</scope>
</reference>
<organism evidence="1 2">
    <name type="scientific">Araneus ventricosus</name>
    <name type="common">Orbweaver spider</name>
    <name type="synonym">Epeira ventricosa</name>
    <dbReference type="NCBI Taxonomy" id="182803"/>
    <lineage>
        <taxon>Eukaryota</taxon>
        <taxon>Metazoa</taxon>
        <taxon>Ecdysozoa</taxon>
        <taxon>Arthropoda</taxon>
        <taxon>Chelicerata</taxon>
        <taxon>Arachnida</taxon>
        <taxon>Araneae</taxon>
        <taxon>Araneomorphae</taxon>
        <taxon>Entelegynae</taxon>
        <taxon>Araneoidea</taxon>
        <taxon>Araneidae</taxon>
        <taxon>Araneus</taxon>
    </lineage>
</organism>
<accession>A0A4Y2U0C6</accession>
<evidence type="ECO:0000313" key="2">
    <source>
        <dbReference type="Proteomes" id="UP000499080"/>
    </source>
</evidence>
<protein>
    <submittedName>
        <fullName evidence="1">Uncharacterized protein</fullName>
    </submittedName>
</protein>
<name>A0A4Y2U0C6_ARAVE</name>
<dbReference type="Proteomes" id="UP000499080">
    <property type="component" value="Unassembled WGS sequence"/>
</dbReference>
<proteinExistence type="predicted"/>
<feature type="non-terminal residue" evidence="1">
    <location>
        <position position="1"/>
    </location>
</feature>
<gene>
    <name evidence="1" type="ORF">AVEN_146321_1</name>
</gene>
<dbReference type="AlphaFoldDB" id="A0A4Y2U0C6"/>
<dbReference type="EMBL" id="BGPR01032699">
    <property type="protein sequence ID" value="GBO06328.1"/>
    <property type="molecule type" value="Genomic_DNA"/>
</dbReference>
<evidence type="ECO:0000313" key="1">
    <source>
        <dbReference type="EMBL" id="GBO06328.1"/>
    </source>
</evidence>
<keyword evidence="2" id="KW-1185">Reference proteome</keyword>
<sequence>GSHAHPTGSVAVMASGTGAWGGVLSKIPRYTRGRTFGTGGYCVSQTNFTHSCRIFIGSAYNSRDCCSNRNRHRFRAWNSETGLRSQLQGIG</sequence>